<evidence type="ECO:0000313" key="2">
    <source>
        <dbReference type="Proteomes" id="UP000054270"/>
    </source>
</evidence>
<accession>A0A0D2M1A4</accession>
<dbReference type="OrthoDB" id="3053907at2759"/>
<name>A0A0D2M1A4_HYPSF</name>
<dbReference type="OMA" id="AISEDWH"/>
<organism evidence="1 2">
    <name type="scientific">Hypholoma sublateritium (strain FD-334 SS-4)</name>
    <dbReference type="NCBI Taxonomy" id="945553"/>
    <lineage>
        <taxon>Eukaryota</taxon>
        <taxon>Fungi</taxon>
        <taxon>Dikarya</taxon>
        <taxon>Basidiomycota</taxon>
        <taxon>Agaricomycotina</taxon>
        <taxon>Agaricomycetes</taxon>
        <taxon>Agaricomycetidae</taxon>
        <taxon>Agaricales</taxon>
        <taxon>Agaricineae</taxon>
        <taxon>Strophariaceae</taxon>
        <taxon>Hypholoma</taxon>
    </lineage>
</organism>
<evidence type="ECO:0000313" key="1">
    <source>
        <dbReference type="EMBL" id="KJA16968.1"/>
    </source>
</evidence>
<protein>
    <submittedName>
        <fullName evidence="1">Uncharacterized protein</fullName>
    </submittedName>
</protein>
<gene>
    <name evidence="1" type="ORF">HYPSUDRAFT_147005</name>
</gene>
<dbReference type="AlphaFoldDB" id="A0A0D2M1A4"/>
<keyword evidence="2" id="KW-1185">Reference proteome</keyword>
<sequence length="744" mass="85543">MSAVTPFAFDFLDCPLLQSLVIESLEKIATEKRYLSRSANRTWRKQIKEDTCQHPDWKDMIKAVVVWAEKCTLKSIQNSGISNEDVFDTYLDVQLYKRFNQHEAAKHALAMLQVRVEKLRLHECKHQYHQHSLIEDSAMDSLTMDMLAMDLSEEPEPQTAAQSQSPLRKRHKVAHADETYSIVQGSSLKTLADFDMVPVYARNHSEWNQLLAESPNIWLAKCSDWFNDLSTAFKERNNTDLSIDQSTELYNSVVDCLREIRQVRPGIYNKESWRKAVKDSHLPEIVELWSNPNGLFMWNADFAIRLMRSHRIHESLLLVLFDWIPKAISEDWHKEAEIPIFINNNQNPPQDWGKYLCKILKDSPNIIPRLSYPSSIFFLLNLSNFREAGLQWLGHSLMAQKKNASFLNNETSTNLAYRQLMSHLQKLDLSAVKDPALKIIFQRSLDFTGLKKKVSNNLFKNRIYGQKTPCSQCKDLPEQSRCIQKIYIERKVVASEHIGCGVSLAPPDLVDALPMRNKKDSAKSFEKRPILHPNQLGLKAICSDEQIIERCRSLIYQIYDQSQPETILDFWIYEAFPKEILDKLISNHHQLQHVSKINRGKQFQNYSQGQMFGRGARSAMGGMPGDSYVFYKGMDADQEEGINALFNDAEDSMVLSEVARILDFPLFSALKEATEAGDKLGISGATLYRCKNYTSPLHCDNDVAPGLCAQYELQARKEHHEYAFIYADYGIYFVSQSNSLWSVI</sequence>
<proteinExistence type="predicted"/>
<dbReference type="Proteomes" id="UP000054270">
    <property type="component" value="Unassembled WGS sequence"/>
</dbReference>
<reference evidence="2" key="1">
    <citation type="submission" date="2014-04" db="EMBL/GenBank/DDBJ databases">
        <title>Evolutionary Origins and Diversification of the Mycorrhizal Mutualists.</title>
        <authorList>
            <consortium name="DOE Joint Genome Institute"/>
            <consortium name="Mycorrhizal Genomics Consortium"/>
            <person name="Kohler A."/>
            <person name="Kuo A."/>
            <person name="Nagy L.G."/>
            <person name="Floudas D."/>
            <person name="Copeland A."/>
            <person name="Barry K.W."/>
            <person name="Cichocki N."/>
            <person name="Veneault-Fourrey C."/>
            <person name="LaButti K."/>
            <person name="Lindquist E.A."/>
            <person name="Lipzen A."/>
            <person name="Lundell T."/>
            <person name="Morin E."/>
            <person name="Murat C."/>
            <person name="Riley R."/>
            <person name="Ohm R."/>
            <person name="Sun H."/>
            <person name="Tunlid A."/>
            <person name="Henrissat B."/>
            <person name="Grigoriev I.V."/>
            <person name="Hibbett D.S."/>
            <person name="Martin F."/>
        </authorList>
    </citation>
    <scope>NUCLEOTIDE SEQUENCE [LARGE SCALE GENOMIC DNA]</scope>
    <source>
        <strain evidence="2">FD-334 SS-4</strain>
    </source>
</reference>
<dbReference type="EMBL" id="KN817612">
    <property type="protein sequence ID" value="KJA16968.1"/>
    <property type="molecule type" value="Genomic_DNA"/>
</dbReference>